<dbReference type="Gene3D" id="3.30.300.30">
    <property type="match status" value="1"/>
</dbReference>
<dbReference type="InterPro" id="IPR040097">
    <property type="entry name" value="FAAL/FAAC"/>
</dbReference>
<dbReference type="AlphaFoldDB" id="A0A367FH23"/>
<sequence length="608" mass="65592">MNRLSPQGSREGNDHVTLRTRSAPTERTLTEALRALAGRVPARRLFVQVDDEGRDAASMTVRELVDETERVRALLDRCGLRPGDRALLVYLPSLDFVGAFLGCLAAGVIPVPVAPPNPFSPGHDAEVLSAVATDSGAAVLLTHDDYHRMVTGDLCRAGRPWLSTHGDLPPEPAADGEPRARWHVPADLDDAAFLQYTSGSTGTPKGVIVSHRNIHHELLSLAHDLGLGEDTVAVTWVPHFHDLGLISFLLNTVVGHSTRTYVLSPLSFLQRPAVWFDVVSRVRATHTAAPNFAFDLIVRKTTPEQRAGWDLGSLRHIGSSGEPIRPATVERFLRAFVPAGFPPGAFFPTYGMAEHTLSLTMGGSGPLRVVREAIERGLAVPAGPDETVDTGDTVAYWGCGISTKPGASVRIVDPDTAMPCPPGRVGEIWADSAAKARGYWNRPEETARTFHAAVADGDPRRYLRTGDLGFMYEGELFVTGRLKDMIIIRGHNHYPQDIEDSVRACHPLIRPGGVAAFAVAGETDEEGERVVVMAETIGGEPGPDATLDVVRAVRATVRRRHGGIACDVVLGPRGLVLKTTSGKVRRGACRDAYLRGEAPAWPLPSRRG</sequence>
<dbReference type="GO" id="GO:0006631">
    <property type="term" value="P:fatty acid metabolic process"/>
    <property type="evidence" value="ECO:0007669"/>
    <property type="project" value="UniProtKB-KW"/>
</dbReference>
<comment type="similarity">
    <text evidence="1">Belongs to the ATP-dependent AMP-binding enzyme family.</text>
</comment>
<dbReference type="EMBL" id="QOIL01000010">
    <property type="protein sequence ID" value="RCG29673.1"/>
    <property type="molecule type" value="Genomic_DNA"/>
</dbReference>
<dbReference type="Proteomes" id="UP000253094">
    <property type="component" value="Unassembled WGS sequence"/>
</dbReference>
<dbReference type="GO" id="GO:0008610">
    <property type="term" value="P:lipid biosynthetic process"/>
    <property type="evidence" value="ECO:0007669"/>
    <property type="project" value="InterPro"/>
</dbReference>
<feature type="domain" description="AMP-binding enzyme C-terminal" evidence="8">
    <location>
        <begin position="484"/>
        <end position="598"/>
    </location>
</feature>
<evidence type="ECO:0000256" key="5">
    <source>
        <dbReference type="SAM" id="MobiDB-lite"/>
    </source>
</evidence>
<dbReference type="PANTHER" id="PTHR22754">
    <property type="entry name" value="DISCO-INTERACTING PROTEIN 2 DIP2 -RELATED"/>
    <property type="match status" value="1"/>
</dbReference>
<dbReference type="GO" id="GO:0071766">
    <property type="term" value="P:Actinobacterium-type cell wall biogenesis"/>
    <property type="evidence" value="ECO:0007669"/>
    <property type="project" value="UniProtKB-ARBA"/>
</dbReference>
<evidence type="ECO:0000256" key="4">
    <source>
        <dbReference type="ARBA" id="ARBA00023098"/>
    </source>
</evidence>
<evidence type="ECO:0000313" key="10">
    <source>
        <dbReference type="Proteomes" id="UP000253094"/>
    </source>
</evidence>
<keyword evidence="6" id="KW-0812">Transmembrane</keyword>
<proteinExistence type="inferred from homology"/>
<feature type="compositionally biased region" description="Polar residues" evidence="5">
    <location>
        <begin position="1"/>
        <end position="10"/>
    </location>
</feature>
<feature type="region of interest" description="Disordered" evidence="5">
    <location>
        <begin position="1"/>
        <end position="22"/>
    </location>
</feature>
<protein>
    <submittedName>
        <fullName evidence="9">Uncharacterized protein</fullName>
    </submittedName>
</protein>
<reference evidence="9 10" key="1">
    <citation type="submission" date="2018-06" db="EMBL/GenBank/DDBJ databases">
        <title>Sphaerisporangium craniellae sp. nov., isolated from a marine sponge in the South China Sea.</title>
        <authorList>
            <person name="Li L."/>
        </authorList>
    </citation>
    <scope>NUCLEOTIDE SEQUENCE [LARGE SCALE GENOMIC DNA]</scope>
    <source>
        <strain evidence="9 10">CCTCC AA 208026</strain>
    </source>
</reference>
<dbReference type="CDD" id="cd05931">
    <property type="entry name" value="FAAL"/>
    <property type="match status" value="1"/>
</dbReference>
<dbReference type="InterPro" id="IPR020845">
    <property type="entry name" value="AMP-binding_CS"/>
</dbReference>
<dbReference type="GO" id="GO:0016874">
    <property type="term" value="F:ligase activity"/>
    <property type="evidence" value="ECO:0007669"/>
    <property type="project" value="UniProtKB-KW"/>
</dbReference>
<keyword evidence="3" id="KW-0276">Fatty acid metabolism</keyword>
<evidence type="ECO:0000259" key="7">
    <source>
        <dbReference type="Pfam" id="PF00501"/>
    </source>
</evidence>
<gene>
    <name evidence="9" type="ORF">DQ384_18995</name>
</gene>
<dbReference type="InterPro" id="IPR045851">
    <property type="entry name" value="AMP-bd_C_sf"/>
</dbReference>
<dbReference type="InterPro" id="IPR000873">
    <property type="entry name" value="AMP-dep_synth/lig_dom"/>
</dbReference>
<evidence type="ECO:0000256" key="1">
    <source>
        <dbReference type="ARBA" id="ARBA00006432"/>
    </source>
</evidence>
<comment type="caution">
    <text evidence="9">The sequence shown here is derived from an EMBL/GenBank/DDBJ whole genome shotgun (WGS) entry which is preliminary data.</text>
</comment>
<dbReference type="PROSITE" id="PS00455">
    <property type="entry name" value="AMP_BINDING"/>
    <property type="match status" value="1"/>
</dbReference>
<dbReference type="Pfam" id="PF23024">
    <property type="entry name" value="AMP-dom_DIP2-like"/>
    <property type="match status" value="1"/>
</dbReference>
<dbReference type="SUPFAM" id="SSF56801">
    <property type="entry name" value="Acetyl-CoA synthetase-like"/>
    <property type="match status" value="1"/>
</dbReference>
<dbReference type="InterPro" id="IPR025110">
    <property type="entry name" value="AMP-bd_C"/>
</dbReference>
<evidence type="ECO:0000256" key="2">
    <source>
        <dbReference type="ARBA" id="ARBA00022598"/>
    </source>
</evidence>
<dbReference type="Gene3D" id="3.40.50.12780">
    <property type="entry name" value="N-terminal domain of ligase-like"/>
    <property type="match status" value="1"/>
</dbReference>
<evidence type="ECO:0000313" key="9">
    <source>
        <dbReference type="EMBL" id="RCG29673.1"/>
    </source>
</evidence>
<dbReference type="InterPro" id="IPR042099">
    <property type="entry name" value="ANL_N_sf"/>
</dbReference>
<keyword evidence="6" id="KW-0472">Membrane</keyword>
<accession>A0A367FH23</accession>
<evidence type="ECO:0000256" key="6">
    <source>
        <dbReference type="SAM" id="Phobius"/>
    </source>
</evidence>
<dbReference type="Pfam" id="PF00501">
    <property type="entry name" value="AMP-binding"/>
    <property type="match status" value="1"/>
</dbReference>
<feature type="transmembrane region" description="Helical" evidence="6">
    <location>
        <begin position="87"/>
        <end position="109"/>
    </location>
</feature>
<keyword evidence="10" id="KW-1185">Reference proteome</keyword>
<organism evidence="9 10">
    <name type="scientific">Sphaerisporangium album</name>
    <dbReference type="NCBI Taxonomy" id="509200"/>
    <lineage>
        <taxon>Bacteria</taxon>
        <taxon>Bacillati</taxon>
        <taxon>Actinomycetota</taxon>
        <taxon>Actinomycetes</taxon>
        <taxon>Streptosporangiales</taxon>
        <taxon>Streptosporangiaceae</taxon>
        <taxon>Sphaerisporangium</taxon>
    </lineage>
</organism>
<dbReference type="PANTHER" id="PTHR22754:SF32">
    <property type="entry name" value="DISCO-INTERACTING PROTEIN 2"/>
    <property type="match status" value="1"/>
</dbReference>
<dbReference type="OrthoDB" id="3671040at2"/>
<evidence type="ECO:0000256" key="3">
    <source>
        <dbReference type="ARBA" id="ARBA00022832"/>
    </source>
</evidence>
<feature type="domain" description="AMP-dependent synthetase/ligase" evidence="7">
    <location>
        <begin position="40"/>
        <end position="440"/>
    </location>
</feature>
<keyword evidence="2" id="KW-0436">Ligase</keyword>
<evidence type="ECO:0000259" key="8">
    <source>
        <dbReference type="Pfam" id="PF23024"/>
    </source>
</evidence>
<keyword evidence="6" id="KW-1133">Transmembrane helix</keyword>
<dbReference type="FunFam" id="3.40.50.12780:FF:000013">
    <property type="entry name" value="Long-chain-fatty-acid--AMP ligase FadD32"/>
    <property type="match status" value="1"/>
</dbReference>
<keyword evidence="4" id="KW-0443">Lipid metabolism</keyword>
<name>A0A367FH23_9ACTN</name>